<feature type="domain" description="Fumarylacetoacetase-like C-terminal" evidence="3">
    <location>
        <begin position="64"/>
        <end position="268"/>
    </location>
</feature>
<evidence type="ECO:0000259" key="3">
    <source>
        <dbReference type="Pfam" id="PF01557"/>
    </source>
</evidence>
<reference evidence="4" key="1">
    <citation type="submission" date="2022-10" db="EMBL/GenBank/DDBJ databases">
        <title>The WGS of Solirubrobacter ginsenosidimutans DSM 21036.</title>
        <authorList>
            <person name="Jiang Z."/>
        </authorList>
    </citation>
    <scope>NUCLEOTIDE SEQUENCE</scope>
    <source>
        <strain evidence="4">DSM 21036</strain>
    </source>
</reference>
<dbReference type="InterPro" id="IPR036663">
    <property type="entry name" value="Fumarylacetoacetase_C_sf"/>
</dbReference>
<sequence>MRLASCVQAGAAFAAVIEGERAVALAGVDELGPATLPAAGGSVRGEAFALGDVQLRPVIPSPRKVICVGLNFRPHVSETARELPSYPVLFTKFALSLCGPYAAIALPRESSQVDWEGEVAVVIGKPGRRIPRADALEHVAGYTLANDVSMRDYQRKSPQWLQGKCWEATTPLGPWLVTADEVPDPSALVLRTTLNGETVQEASLSTLIFDIPTLISTISEAVTLEPGDVILTGTPGGVGMARTPPRYLAPGDVVGVEAEGLGRLENVFV</sequence>
<evidence type="ECO:0000256" key="1">
    <source>
        <dbReference type="ARBA" id="ARBA00010211"/>
    </source>
</evidence>
<comment type="caution">
    <text evidence="4">The sequence shown here is derived from an EMBL/GenBank/DDBJ whole genome shotgun (WGS) entry which is preliminary data.</text>
</comment>
<dbReference type="RefSeq" id="WP_270037927.1">
    <property type="nucleotide sequence ID" value="NZ_JAPDOD010000002.1"/>
</dbReference>
<dbReference type="SUPFAM" id="SSF56529">
    <property type="entry name" value="FAH"/>
    <property type="match status" value="1"/>
</dbReference>
<dbReference type="Pfam" id="PF01557">
    <property type="entry name" value="FAA_hydrolase"/>
    <property type="match status" value="1"/>
</dbReference>
<protein>
    <submittedName>
        <fullName evidence="4">Fumarylacetoacetate hydrolase family protein</fullName>
    </submittedName>
</protein>
<keyword evidence="5" id="KW-1185">Reference proteome</keyword>
<keyword evidence="2" id="KW-0479">Metal-binding</keyword>
<keyword evidence="4" id="KW-0378">Hydrolase</keyword>
<evidence type="ECO:0000313" key="5">
    <source>
        <dbReference type="Proteomes" id="UP001149140"/>
    </source>
</evidence>
<comment type="similarity">
    <text evidence="1">Belongs to the FAH family.</text>
</comment>
<evidence type="ECO:0000256" key="2">
    <source>
        <dbReference type="ARBA" id="ARBA00022723"/>
    </source>
</evidence>
<dbReference type="Gene3D" id="3.90.850.10">
    <property type="entry name" value="Fumarylacetoacetase-like, C-terminal domain"/>
    <property type="match status" value="1"/>
</dbReference>
<gene>
    <name evidence="4" type="ORF">OM076_03150</name>
</gene>
<dbReference type="GO" id="GO:0016787">
    <property type="term" value="F:hydrolase activity"/>
    <property type="evidence" value="ECO:0007669"/>
    <property type="project" value="UniProtKB-KW"/>
</dbReference>
<dbReference type="AlphaFoldDB" id="A0A9X3MP71"/>
<dbReference type="GO" id="GO:0019752">
    <property type="term" value="P:carboxylic acid metabolic process"/>
    <property type="evidence" value="ECO:0007669"/>
    <property type="project" value="UniProtKB-ARBA"/>
</dbReference>
<dbReference type="InterPro" id="IPR011234">
    <property type="entry name" value="Fumarylacetoacetase-like_C"/>
</dbReference>
<dbReference type="FunFam" id="3.90.850.10:FF:000002">
    <property type="entry name" value="2-hydroxyhepta-2,4-diene-1,7-dioate isomerase"/>
    <property type="match status" value="1"/>
</dbReference>
<dbReference type="Proteomes" id="UP001149140">
    <property type="component" value="Unassembled WGS sequence"/>
</dbReference>
<dbReference type="GO" id="GO:0016853">
    <property type="term" value="F:isomerase activity"/>
    <property type="evidence" value="ECO:0007669"/>
    <property type="project" value="UniProtKB-ARBA"/>
</dbReference>
<dbReference type="PANTHER" id="PTHR42796:SF4">
    <property type="entry name" value="FUMARYLACETOACETATE HYDROLASE DOMAIN-CONTAINING PROTEIN 2A"/>
    <property type="match status" value="1"/>
</dbReference>
<evidence type="ECO:0000313" key="4">
    <source>
        <dbReference type="EMBL" id="MDA0159251.1"/>
    </source>
</evidence>
<proteinExistence type="inferred from homology"/>
<dbReference type="InterPro" id="IPR051121">
    <property type="entry name" value="FAH"/>
</dbReference>
<accession>A0A9X3MP71</accession>
<organism evidence="4 5">
    <name type="scientific">Solirubrobacter ginsenosidimutans</name>
    <dbReference type="NCBI Taxonomy" id="490573"/>
    <lineage>
        <taxon>Bacteria</taxon>
        <taxon>Bacillati</taxon>
        <taxon>Actinomycetota</taxon>
        <taxon>Thermoleophilia</taxon>
        <taxon>Solirubrobacterales</taxon>
        <taxon>Solirubrobacteraceae</taxon>
        <taxon>Solirubrobacter</taxon>
    </lineage>
</organism>
<name>A0A9X3MP71_9ACTN</name>
<dbReference type="GO" id="GO:0046872">
    <property type="term" value="F:metal ion binding"/>
    <property type="evidence" value="ECO:0007669"/>
    <property type="project" value="UniProtKB-KW"/>
</dbReference>
<dbReference type="PANTHER" id="PTHR42796">
    <property type="entry name" value="FUMARYLACETOACETATE HYDROLASE DOMAIN-CONTAINING PROTEIN 2A-RELATED"/>
    <property type="match status" value="1"/>
</dbReference>
<dbReference type="EMBL" id="JAPDOD010000002">
    <property type="protein sequence ID" value="MDA0159251.1"/>
    <property type="molecule type" value="Genomic_DNA"/>
</dbReference>